<dbReference type="PANTHER" id="PTHR13376:SF0">
    <property type="entry name" value="INTRAFLAGELLAR TRANSPORT PROTEIN 46 HOMOLOG"/>
    <property type="match status" value="1"/>
</dbReference>
<comment type="subcellular location">
    <subcellularLocation>
        <location evidence="1">Cytoplasm</location>
        <location evidence="1">Cytoskeleton</location>
        <location evidence="1">Cilium basal body</location>
    </subcellularLocation>
</comment>
<proteinExistence type="inferred from homology"/>
<dbReference type="PANTHER" id="PTHR13376">
    <property type="entry name" value="INTRAFLAGELLAR TRANSPORT PROTEIN 46 HOMOLOG"/>
    <property type="match status" value="1"/>
</dbReference>
<comment type="caution">
    <text evidence="8">The sequence shown here is derived from an EMBL/GenBank/DDBJ whole genome shotgun (WGS) entry which is preliminary data.</text>
</comment>
<organism evidence="8 9">
    <name type="scientific">Paramecium octaurelia</name>
    <dbReference type="NCBI Taxonomy" id="43137"/>
    <lineage>
        <taxon>Eukaryota</taxon>
        <taxon>Sar</taxon>
        <taxon>Alveolata</taxon>
        <taxon>Ciliophora</taxon>
        <taxon>Intramacronucleata</taxon>
        <taxon>Oligohymenophorea</taxon>
        <taxon>Peniculida</taxon>
        <taxon>Parameciidae</taxon>
        <taxon>Paramecium</taxon>
    </lineage>
</organism>
<keyword evidence="3" id="KW-0963">Cytoplasm</keyword>
<dbReference type="InterPro" id="IPR022088">
    <property type="entry name" value="Intraflagellar_transp_cmplxB"/>
</dbReference>
<evidence type="ECO:0000256" key="2">
    <source>
        <dbReference type="ARBA" id="ARBA00007700"/>
    </source>
</evidence>
<keyword evidence="5" id="KW-0206">Cytoskeleton</keyword>
<sequence length="237" mass="27764">MMSQLKTQKFSNKQLNLFQKYLSWILSSKFKQNNGISGSLLKKSEYNQSEQVFKQKQEDKQIQKVQVFYENITQYIQQYKPKHIELDVKLKPFIPNYIPAVNQIENGLSIQTPDGKFDNYGLYDVREPVTMQKDALKQAKKQEKQNTQKQNEKNQQTAQAYDNPQEKFTDIFKIISLYTPEKINIEPHLKPFIPQYIPSVLDPDPMLKIPRPDGMKDNLGLTILDERLVKGIYMQGN</sequence>
<evidence type="ECO:0000313" key="9">
    <source>
        <dbReference type="Proteomes" id="UP000683925"/>
    </source>
</evidence>
<name>A0A8S1X453_PAROT</name>
<dbReference type="OrthoDB" id="2119217at2759"/>
<accession>A0A8S1X453</accession>
<dbReference type="EMBL" id="CAJJDP010000113">
    <property type="protein sequence ID" value="CAD8196914.1"/>
    <property type="molecule type" value="Genomic_DNA"/>
</dbReference>
<keyword evidence="6" id="KW-0966">Cell projection</keyword>
<dbReference type="AlphaFoldDB" id="A0A8S1X453"/>
<gene>
    <name evidence="8" type="ORF">POCTA_138.1.T1130045</name>
</gene>
<evidence type="ECO:0000313" key="8">
    <source>
        <dbReference type="EMBL" id="CAD8196914.1"/>
    </source>
</evidence>
<evidence type="ECO:0000256" key="7">
    <source>
        <dbReference type="SAM" id="MobiDB-lite"/>
    </source>
</evidence>
<evidence type="ECO:0000256" key="5">
    <source>
        <dbReference type="ARBA" id="ARBA00023212"/>
    </source>
</evidence>
<dbReference type="GO" id="GO:0030992">
    <property type="term" value="C:intraciliary transport particle B"/>
    <property type="evidence" value="ECO:0007669"/>
    <property type="project" value="TreeGrafter"/>
</dbReference>
<evidence type="ECO:0000256" key="3">
    <source>
        <dbReference type="ARBA" id="ARBA00022490"/>
    </source>
</evidence>
<dbReference type="GO" id="GO:0042073">
    <property type="term" value="P:intraciliary transport"/>
    <property type="evidence" value="ECO:0007669"/>
    <property type="project" value="InterPro"/>
</dbReference>
<comment type="similarity">
    <text evidence="2">Belongs to the IFT46 family.</text>
</comment>
<evidence type="ECO:0000256" key="1">
    <source>
        <dbReference type="ARBA" id="ARBA00004120"/>
    </source>
</evidence>
<dbReference type="GO" id="GO:0005815">
    <property type="term" value="C:microtubule organizing center"/>
    <property type="evidence" value="ECO:0007669"/>
    <property type="project" value="TreeGrafter"/>
</dbReference>
<reference evidence="8" key="1">
    <citation type="submission" date="2021-01" db="EMBL/GenBank/DDBJ databases">
        <authorList>
            <consortium name="Genoscope - CEA"/>
            <person name="William W."/>
        </authorList>
    </citation>
    <scope>NUCLEOTIDE SEQUENCE</scope>
</reference>
<dbReference type="GO" id="GO:0031514">
    <property type="term" value="C:motile cilium"/>
    <property type="evidence" value="ECO:0007669"/>
    <property type="project" value="TreeGrafter"/>
</dbReference>
<keyword evidence="9" id="KW-1185">Reference proteome</keyword>
<dbReference type="GO" id="GO:0060271">
    <property type="term" value="P:cilium assembly"/>
    <property type="evidence" value="ECO:0007669"/>
    <property type="project" value="TreeGrafter"/>
</dbReference>
<dbReference type="Proteomes" id="UP000683925">
    <property type="component" value="Unassembled WGS sequence"/>
</dbReference>
<feature type="compositionally biased region" description="Basic and acidic residues" evidence="7">
    <location>
        <begin position="141"/>
        <end position="152"/>
    </location>
</feature>
<keyword evidence="4" id="KW-0969">Cilium</keyword>
<evidence type="ECO:0000256" key="4">
    <source>
        <dbReference type="ARBA" id="ARBA00023069"/>
    </source>
</evidence>
<protein>
    <submittedName>
        <fullName evidence="8">Uncharacterized protein</fullName>
    </submittedName>
</protein>
<evidence type="ECO:0000256" key="6">
    <source>
        <dbReference type="ARBA" id="ARBA00023273"/>
    </source>
</evidence>
<feature type="region of interest" description="Disordered" evidence="7">
    <location>
        <begin position="141"/>
        <end position="162"/>
    </location>
</feature>
<dbReference type="Pfam" id="PF12317">
    <property type="entry name" value="IFT46_B_C"/>
    <property type="match status" value="2"/>
</dbReference>